<evidence type="ECO:0000256" key="2">
    <source>
        <dbReference type="SAM" id="MobiDB-lite"/>
    </source>
</evidence>
<evidence type="ECO:0000256" key="3">
    <source>
        <dbReference type="SAM" id="SignalP"/>
    </source>
</evidence>
<feature type="domain" description="SPOR" evidence="4">
    <location>
        <begin position="674"/>
        <end position="754"/>
    </location>
</feature>
<evidence type="ECO:0000313" key="6">
    <source>
        <dbReference type="Proteomes" id="UP001222770"/>
    </source>
</evidence>
<dbReference type="RefSeq" id="WP_277276880.1">
    <property type="nucleotide sequence ID" value="NZ_JAROCY010000007.1"/>
</dbReference>
<feature type="compositionally biased region" description="Low complexity" evidence="2">
    <location>
        <begin position="339"/>
        <end position="391"/>
    </location>
</feature>
<feature type="repeat" description="TPR" evidence="1">
    <location>
        <begin position="65"/>
        <end position="98"/>
    </location>
</feature>
<keyword evidence="3" id="KW-0732">Signal</keyword>
<evidence type="ECO:0000259" key="4">
    <source>
        <dbReference type="PROSITE" id="PS51724"/>
    </source>
</evidence>
<feature type="compositionally biased region" description="Low complexity" evidence="2">
    <location>
        <begin position="405"/>
        <end position="429"/>
    </location>
</feature>
<evidence type="ECO:0000256" key="1">
    <source>
        <dbReference type="PROSITE-ProRule" id="PRU00339"/>
    </source>
</evidence>
<dbReference type="InterPro" id="IPR007730">
    <property type="entry name" value="SPOR-like_dom"/>
</dbReference>
<keyword evidence="1" id="KW-0802">TPR repeat</keyword>
<comment type="caution">
    <text evidence="5">The sequence shown here is derived from an EMBL/GenBank/DDBJ whole genome shotgun (WGS) entry which is preliminary data.</text>
</comment>
<feature type="compositionally biased region" description="Basic and acidic residues" evidence="2">
    <location>
        <begin position="566"/>
        <end position="601"/>
    </location>
</feature>
<dbReference type="Proteomes" id="UP001222770">
    <property type="component" value="Unassembled WGS sequence"/>
</dbReference>
<dbReference type="SUPFAM" id="SSF110997">
    <property type="entry name" value="Sporulation related repeat"/>
    <property type="match status" value="1"/>
</dbReference>
<feature type="signal peptide" evidence="3">
    <location>
        <begin position="1"/>
        <end position="23"/>
    </location>
</feature>
<name>A0ABT6CHA6_9SPHN</name>
<proteinExistence type="predicted"/>
<dbReference type="PROSITE" id="PS51724">
    <property type="entry name" value="SPOR"/>
    <property type="match status" value="1"/>
</dbReference>
<sequence length="765" mass="80077">MMRRFASFTALALALAAAQPALAQQADDDEGPATVSRPVVQPIGQNAGQQLNSALSRLARDPRNVTALVDAGNAAMALGDNDAAIGFFTRADQVAPGNGPVKAQIASAMLRGEDPLAALRWFDDAERAGADPVAMALDRGLAYDLVGDNVAAQAQYRLALSRGPNEEASRRYALSLAIAGDRQGADLMLAPLLQRQERAAWRTRTFILAITGNPDEAVSIARASMPPDLSAGITPYLRYMPRLTPAQQAGAANLGRFPRAADIGRDDPRVVQYAALHPRPVVRVAVAPAPQGQTLGGRRDDKSKRRRPGSNDRPVQVAAATPVQTSAIPLPPPPPPPGQASVSAAASPWSVPLQQQARQQARPAATTPPVQSVSRPVVQPTPQPTQQSTRPAPTPGFDLAQAGGSSVTTPAPTTPPSTTAASTLPARPTVLSRLDVPPGAIRPPVPTPGPVAAATTQPVPTASAATAASPTVAPAPTQLALATPQPQPQLQPQSQSQSQSQAQPATVATVSQPVVQPLPPAATPPAPPPPAEDFRSLFNGFEPPADEQASKVAAVDITRIPAPVRKKPEPKVEPKPEPKPETRPEPKVDAKVAAKKGKDLAEDIADCEPAPKGKAARGKPAPVAKGKRGAKQADTCVTSTRGERPDGPTAVSRTEEKTVKGAKGKDTREAKAAVSHPSRIWVQVLTGSDRDRMGGEWRSLVRQAAALKGRKPFITPWRSNFRLLTGPFESEGAAQDFLKTLRKDGVSGFQWTSPAGQVVDTLALK</sequence>
<evidence type="ECO:0000313" key="5">
    <source>
        <dbReference type="EMBL" id="MDF8333313.1"/>
    </source>
</evidence>
<feature type="compositionally biased region" description="Low complexity" evidence="2">
    <location>
        <begin position="450"/>
        <end position="510"/>
    </location>
</feature>
<dbReference type="InterPro" id="IPR011990">
    <property type="entry name" value="TPR-like_helical_dom_sf"/>
</dbReference>
<protein>
    <submittedName>
        <fullName evidence="5">SPOR domain-containing protein</fullName>
    </submittedName>
</protein>
<dbReference type="SUPFAM" id="SSF48452">
    <property type="entry name" value="TPR-like"/>
    <property type="match status" value="1"/>
</dbReference>
<gene>
    <name evidence="5" type="ORF">POM99_08890</name>
</gene>
<feature type="chain" id="PRO_5046704865" evidence="3">
    <location>
        <begin position="24"/>
        <end position="765"/>
    </location>
</feature>
<dbReference type="Gene3D" id="1.25.40.10">
    <property type="entry name" value="Tetratricopeptide repeat domain"/>
    <property type="match status" value="1"/>
</dbReference>
<dbReference type="InterPro" id="IPR036680">
    <property type="entry name" value="SPOR-like_sf"/>
</dbReference>
<feature type="compositionally biased region" description="Low complexity" evidence="2">
    <location>
        <begin position="610"/>
        <end position="624"/>
    </location>
</feature>
<dbReference type="Pfam" id="PF05036">
    <property type="entry name" value="SPOR"/>
    <property type="match status" value="1"/>
</dbReference>
<feature type="region of interest" description="Disordered" evidence="2">
    <location>
        <begin position="284"/>
        <end position="674"/>
    </location>
</feature>
<feature type="compositionally biased region" description="Pro residues" evidence="2">
    <location>
        <begin position="329"/>
        <end position="338"/>
    </location>
</feature>
<dbReference type="EMBL" id="JAROCY010000007">
    <property type="protein sequence ID" value="MDF8333313.1"/>
    <property type="molecule type" value="Genomic_DNA"/>
</dbReference>
<feature type="compositionally biased region" description="Basic and acidic residues" evidence="2">
    <location>
        <begin position="653"/>
        <end position="671"/>
    </location>
</feature>
<feature type="compositionally biased region" description="Pro residues" evidence="2">
    <location>
        <begin position="516"/>
        <end position="531"/>
    </location>
</feature>
<dbReference type="InterPro" id="IPR019734">
    <property type="entry name" value="TPR_rpt"/>
</dbReference>
<feature type="compositionally biased region" description="Pro residues" evidence="2">
    <location>
        <begin position="440"/>
        <end position="449"/>
    </location>
</feature>
<organism evidence="5 6">
    <name type="scientific">Novosphingobium cyanobacteriorum</name>
    <dbReference type="NCBI Taxonomy" id="3024215"/>
    <lineage>
        <taxon>Bacteria</taxon>
        <taxon>Pseudomonadati</taxon>
        <taxon>Pseudomonadota</taxon>
        <taxon>Alphaproteobacteria</taxon>
        <taxon>Sphingomonadales</taxon>
        <taxon>Sphingomonadaceae</taxon>
        <taxon>Novosphingobium</taxon>
    </lineage>
</organism>
<reference evidence="5 6" key="1">
    <citation type="submission" date="2023-03" db="EMBL/GenBank/DDBJ databases">
        <title>Novosphingobium cyanobacteriorum sp. nov., isolated from a eutrophic reservoir during the Microcystis bloom period.</title>
        <authorList>
            <person name="Kang M."/>
            <person name="Le V."/>
            <person name="Ko S.-R."/>
            <person name="Lee S.-A."/>
            <person name="Ahn C.-Y."/>
        </authorList>
    </citation>
    <scope>NUCLEOTIDE SEQUENCE [LARGE SCALE GENOMIC DNA]</scope>
    <source>
        <strain evidence="5 6">HBC54</strain>
    </source>
</reference>
<keyword evidence="6" id="KW-1185">Reference proteome</keyword>
<dbReference type="PROSITE" id="PS50005">
    <property type="entry name" value="TPR"/>
    <property type="match status" value="1"/>
</dbReference>
<accession>A0ABT6CHA6</accession>